<dbReference type="Proteomes" id="UP000011688">
    <property type="component" value="Unassembled WGS sequence"/>
</dbReference>
<evidence type="ECO:0000313" key="2">
    <source>
        <dbReference type="EMBL" id="ELY57097.1"/>
    </source>
</evidence>
<feature type="transmembrane region" description="Helical" evidence="1">
    <location>
        <begin position="67"/>
        <end position="86"/>
    </location>
</feature>
<gene>
    <name evidence="2" type="ORF">C491_11338</name>
</gene>
<keyword evidence="1" id="KW-0472">Membrane</keyword>
<dbReference type="STRING" id="1227497.C491_11338"/>
<dbReference type="OrthoDB" id="206484at2157"/>
<evidence type="ECO:0008006" key="4">
    <source>
        <dbReference type="Google" id="ProtNLM"/>
    </source>
</evidence>
<dbReference type="AlphaFoldDB" id="L9X668"/>
<accession>L9X668</accession>
<keyword evidence="1" id="KW-1133">Transmembrane helix</keyword>
<dbReference type="Pfam" id="PF24396">
    <property type="entry name" value="DUF7541"/>
    <property type="match status" value="1"/>
</dbReference>
<sequence>MTDRSTETEQPPTSSPWPVLIAAGLVLSEVGILVGVLPIAVGGLVLLASSITGFITESGHVSSPWPLAIGFGALFVVLGGGLYAVGTEQVVAAGDDPLSLAARGVALAAAGVATAVGAVVLRYRRG</sequence>
<evidence type="ECO:0000256" key="1">
    <source>
        <dbReference type="SAM" id="Phobius"/>
    </source>
</evidence>
<dbReference type="EMBL" id="AOIB01000025">
    <property type="protein sequence ID" value="ELY57097.1"/>
    <property type="molecule type" value="Genomic_DNA"/>
</dbReference>
<feature type="transmembrane region" description="Helical" evidence="1">
    <location>
        <begin position="98"/>
        <end position="121"/>
    </location>
</feature>
<reference evidence="2 3" key="1">
    <citation type="journal article" date="2014" name="PLoS Genet.">
        <title>Phylogenetically driven sequencing of extremely halophilic archaea reveals strategies for static and dynamic osmo-response.</title>
        <authorList>
            <person name="Becker E.A."/>
            <person name="Seitzer P.M."/>
            <person name="Tritt A."/>
            <person name="Larsen D."/>
            <person name="Krusor M."/>
            <person name="Yao A.I."/>
            <person name="Wu D."/>
            <person name="Madern D."/>
            <person name="Eisen J.A."/>
            <person name="Darling A.E."/>
            <person name="Facciotti M.T."/>
        </authorList>
    </citation>
    <scope>NUCLEOTIDE SEQUENCE [LARGE SCALE GENOMIC DNA]</scope>
    <source>
        <strain evidence="2 3">DSM 10524</strain>
    </source>
</reference>
<dbReference type="RefSeq" id="WP_005556254.1">
    <property type="nucleotide sequence ID" value="NZ_AOIB01000025.1"/>
</dbReference>
<dbReference type="InterPro" id="IPR055963">
    <property type="entry name" value="DUF7541"/>
</dbReference>
<comment type="caution">
    <text evidence="2">The sequence shown here is derived from an EMBL/GenBank/DDBJ whole genome shotgun (WGS) entry which is preliminary data.</text>
</comment>
<proteinExistence type="predicted"/>
<feature type="transmembrane region" description="Helical" evidence="1">
    <location>
        <begin position="20"/>
        <end position="47"/>
    </location>
</feature>
<keyword evidence="1" id="KW-0812">Transmembrane</keyword>
<keyword evidence="3" id="KW-1185">Reference proteome</keyword>
<protein>
    <recommendedName>
        <fullName evidence="4">Cox cluster protein</fullName>
    </recommendedName>
</protein>
<evidence type="ECO:0000313" key="3">
    <source>
        <dbReference type="Proteomes" id="UP000011688"/>
    </source>
</evidence>
<dbReference type="eggNOG" id="arCOG04643">
    <property type="taxonomic scope" value="Archaea"/>
</dbReference>
<organism evidence="2 3">
    <name type="scientific">Natronococcus amylolyticus DSM 10524</name>
    <dbReference type="NCBI Taxonomy" id="1227497"/>
    <lineage>
        <taxon>Archaea</taxon>
        <taxon>Methanobacteriati</taxon>
        <taxon>Methanobacteriota</taxon>
        <taxon>Stenosarchaea group</taxon>
        <taxon>Halobacteria</taxon>
        <taxon>Halobacteriales</taxon>
        <taxon>Natrialbaceae</taxon>
        <taxon>Natronococcus</taxon>
    </lineage>
</organism>
<name>L9X668_9EURY</name>